<gene>
    <name evidence="1" type="ORF">SAMN05444141_104115</name>
</gene>
<organism evidence="1 2">
    <name type="scientific">Pseudovibrio denitrificans</name>
    <dbReference type="NCBI Taxonomy" id="258256"/>
    <lineage>
        <taxon>Bacteria</taxon>
        <taxon>Pseudomonadati</taxon>
        <taxon>Pseudomonadota</taxon>
        <taxon>Alphaproteobacteria</taxon>
        <taxon>Hyphomicrobiales</taxon>
        <taxon>Stappiaceae</taxon>
        <taxon>Pseudovibrio</taxon>
    </lineage>
</organism>
<evidence type="ECO:0000313" key="2">
    <source>
        <dbReference type="Proteomes" id="UP000183371"/>
    </source>
</evidence>
<reference evidence="2" key="1">
    <citation type="submission" date="2016-10" db="EMBL/GenBank/DDBJ databases">
        <authorList>
            <person name="Varghese N."/>
            <person name="Submissions S."/>
        </authorList>
    </citation>
    <scope>NUCLEOTIDE SEQUENCE [LARGE SCALE GENOMIC DNA]</scope>
    <source>
        <strain evidence="2">DSM 17465</strain>
    </source>
</reference>
<dbReference type="EMBL" id="FPBD01000004">
    <property type="protein sequence ID" value="SFT88459.1"/>
    <property type="molecule type" value="Genomic_DNA"/>
</dbReference>
<dbReference type="RefSeq" id="WP_128647349.1">
    <property type="nucleotide sequence ID" value="NZ_FPBD01000004.1"/>
</dbReference>
<proteinExistence type="predicted"/>
<keyword evidence="2" id="KW-1185">Reference proteome</keyword>
<accession>A0A1I7BMR3</accession>
<dbReference type="Proteomes" id="UP000183371">
    <property type="component" value="Unassembled WGS sequence"/>
</dbReference>
<name>A0A1I7BMR3_9HYPH</name>
<protein>
    <submittedName>
        <fullName evidence="1">Uncharacterized protein</fullName>
    </submittedName>
</protein>
<evidence type="ECO:0000313" key="1">
    <source>
        <dbReference type="EMBL" id="SFT88459.1"/>
    </source>
</evidence>
<dbReference type="AlphaFoldDB" id="A0A1I7BMR3"/>
<sequence length="163" mass="18360">MLEYTERRPATALILEELSTTGAQLLHIWNQSNGHLSPEFIDYARKVLLMAPPATPGDSPDILMIGTESFARHVFGSKWAQHPTRARKAMPQTYRKLVASSYWNAYQTNKPIFDLIGANLSDESYREYCRLILPVHSRAGVSQLVVFTQELPNQASRAISSIN</sequence>